<keyword evidence="2" id="KW-1133">Transmembrane helix</keyword>
<proteinExistence type="predicted"/>
<evidence type="ECO:0000313" key="3">
    <source>
        <dbReference type="EMBL" id="ORV05074.1"/>
    </source>
</evidence>
<name>A0A1X1RG16_MYCFA</name>
<keyword evidence="4" id="KW-1185">Reference proteome</keyword>
<dbReference type="Pfam" id="PF14230">
    <property type="entry name" value="DUF4333"/>
    <property type="match status" value="1"/>
</dbReference>
<evidence type="ECO:0000256" key="1">
    <source>
        <dbReference type="SAM" id="MobiDB-lite"/>
    </source>
</evidence>
<dbReference type="AlphaFoldDB" id="A0A1X1RG16"/>
<evidence type="ECO:0000256" key="2">
    <source>
        <dbReference type="SAM" id="Phobius"/>
    </source>
</evidence>
<keyword evidence="2" id="KW-0472">Membrane</keyword>
<dbReference type="STRING" id="1793.AWC04_07275"/>
<dbReference type="InterPro" id="IPR025637">
    <property type="entry name" value="DUF4333"/>
</dbReference>
<organism evidence="3 4">
    <name type="scientific">Mycolicibacterium fallax</name>
    <name type="common">Mycobacterium fallax</name>
    <dbReference type="NCBI Taxonomy" id="1793"/>
    <lineage>
        <taxon>Bacteria</taxon>
        <taxon>Bacillati</taxon>
        <taxon>Actinomycetota</taxon>
        <taxon>Actinomycetes</taxon>
        <taxon>Mycobacteriales</taxon>
        <taxon>Mycobacteriaceae</taxon>
        <taxon>Mycolicibacterium</taxon>
    </lineage>
</organism>
<dbReference type="EMBL" id="LQOJ01000027">
    <property type="protein sequence ID" value="ORV05074.1"/>
    <property type="molecule type" value="Genomic_DNA"/>
</dbReference>
<feature type="region of interest" description="Disordered" evidence="1">
    <location>
        <begin position="82"/>
        <end position="124"/>
    </location>
</feature>
<feature type="region of interest" description="Disordered" evidence="1">
    <location>
        <begin position="1"/>
        <end position="66"/>
    </location>
</feature>
<dbReference type="OrthoDB" id="3625154at2"/>
<protein>
    <submittedName>
        <fullName evidence="3">Uncharacterized protein</fullName>
    </submittedName>
</protein>
<accession>A0A1X1RG16</accession>
<dbReference type="RefSeq" id="WP_085094611.1">
    <property type="nucleotide sequence ID" value="NZ_AP022603.1"/>
</dbReference>
<dbReference type="Proteomes" id="UP000193484">
    <property type="component" value="Unassembled WGS sequence"/>
</dbReference>
<reference evidence="3 4" key="1">
    <citation type="submission" date="2016-01" db="EMBL/GenBank/DDBJ databases">
        <title>The new phylogeny of the genus Mycobacterium.</title>
        <authorList>
            <person name="Tarcisio F."/>
            <person name="Conor M."/>
            <person name="Antonella G."/>
            <person name="Elisabetta G."/>
            <person name="Giulia F.S."/>
            <person name="Sara T."/>
            <person name="Anna F."/>
            <person name="Clotilde B."/>
            <person name="Roberto B."/>
            <person name="Veronica D.S."/>
            <person name="Fabio R."/>
            <person name="Monica P."/>
            <person name="Olivier J."/>
            <person name="Enrico T."/>
            <person name="Nicola S."/>
        </authorList>
    </citation>
    <scope>NUCLEOTIDE SEQUENCE [LARGE SCALE GENOMIC DNA]</scope>
    <source>
        <strain evidence="3 4">DSM 44179</strain>
    </source>
</reference>
<feature type="compositionally biased region" description="Pro residues" evidence="1">
    <location>
        <begin position="16"/>
        <end position="25"/>
    </location>
</feature>
<gene>
    <name evidence="3" type="ORF">AWC04_07275</name>
</gene>
<comment type="caution">
    <text evidence="3">The sequence shown here is derived from an EMBL/GenBank/DDBJ whole genome shotgun (WGS) entry which is preliminary data.</text>
</comment>
<sequence>MTETPNPDAGWSASQPEPPMPPASPSDPTAIVARPGSPADDQKTQQISPLPGPGSGGWSAPVPPPAPGGAYSYPGAAVPTGAYPGNPADPAAATQAHPGAGGMLPPPPQHPSGPTGDAEGTKKSGGKAKKLVFAGLGVLVIAAAAVAVLGFWKPGFFWTHTLDVNAVQTGVQLVLTDPVTGYGAANVTEVRCNDGQNPVIASGATFGCGMKIGGIDRTVTVTFIDSTGTYGVGAPQ</sequence>
<evidence type="ECO:0000313" key="4">
    <source>
        <dbReference type="Proteomes" id="UP000193484"/>
    </source>
</evidence>
<feature type="transmembrane region" description="Helical" evidence="2">
    <location>
        <begin position="131"/>
        <end position="152"/>
    </location>
</feature>
<keyword evidence="2" id="KW-0812">Transmembrane</keyword>